<evidence type="ECO:0000256" key="1">
    <source>
        <dbReference type="SAM" id="MobiDB-lite"/>
    </source>
</evidence>
<feature type="region of interest" description="Disordered" evidence="1">
    <location>
        <begin position="33"/>
        <end position="64"/>
    </location>
</feature>
<dbReference type="Proteomes" id="UP000054270">
    <property type="component" value="Unassembled WGS sequence"/>
</dbReference>
<accession>A0A0D2KPL8</accession>
<feature type="region of interest" description="Disordered" evidence="1">
    <location>
        <begin position="110"/>
        <end position="134"/>
    </location>
</feature>
<keyword evidence="3" id="KW-1185">Reference proteome</keyword>
<feature type="compositionally biased region" description="Polar residues" evidence="1">
    <location>
        <begin position="42"/>
        <end position="51"/>
    </location>
</feature>
<dbReference type="STRING" id="945553.A0A0D2KPL8"/>
<gene>
    <name evidence="2" type="ORF">HYPSUDRAFT_58174</name>
</gene>
<dbReference type="EMBL" id="KN817619">
    <property type="protein sequence ID" value="KJA16577.1"/>
    <property type="molecule type" value="Genomic_DNA"/>
</dbReference>
<dbReference type="AlphaFoldDB" id="A0A0D2KPL8"/>
<evidence type="ECO:0000313" key="2">
    <source>
        <dbReference type="EMBL" id="KJA16577.1"/>
    </source>
</evidence>
<sequence>MPGADHTYFCTCVIHPSGHNVRKTSRMIHNLEIKNHKDTTPAAHSTDVNELNSPSSSNVGGNSDNESLSGILAALSLSDDQSNAIHTIAPNKIPMDAVQMSVQKLLESRFQKPVHHKSPEKSLPPAISMSRKDLPRSAHERKHFLLLDSIERDVREITDLLDVNGANLSEEELRTLLDGVADRIRAIGFNLADDFKTPSAAISGRKQKILETLRSADSRISQLGAHLPELDSVIPVHVDSGKLFENPVASLDTIAQVTLLLGTVAYLVMGLSGESCDFIISVVSMIVQQLTIVLLRKQSIQAIVPTKYSQKMVA</sequence>
<name>A0A0D2KPL8_HYPSF</name>
<evidence type="ECO:0000313" key="3">
    <source>
        <dbReference type="Proteomes" id="UP000054270"/>
    </source>
</evidence>
<reference evidence="3" key="1">
    <citation type="submission" date="2014-04" db="EMBL/GenBank/DDBJ databases">
        <title>Evolutionary Origins and Diversification of the Mycorrhizal Mutualists.</title>
        <authorList>
            <consortium name="DOE Joint Genome Institute"/>
            <consortium name="Mycorrhizal Genomics Consortium"/>
            <person name="Kohler A."/>
            <person name="Kuo A."/>
            <person name="Nagy L.G."/>
            <person name="Floudas D."/>
            <person name="Copeland A."/>
            <person name="Barry K.W."/>
            <person name="Cichocki N."/>
            <person name="Veneault-Fourrey C."/>
            <person name="LaButti K."/>
            <person name="Lindquist E.A."/>
            <person name="Lipzen A."/>
            <person name="Lundell T."/>
            <person name="Morin E."/>
            <person name="Murat C."/>
            <person name="Riley R."/>
            <person name="Ohm R."/>
            <person name="Sun H."/>
            <person name="Tunlid A."/>
            <person name="Henrissat B."/>
            <person name="Grigoriev I.V."/>
            <person name="Hibbett D.S."/>
            <person name="Martin F."/>
        </authorList>
    </citation>
    <scope>NUCLEOTIDE SEQUENCE [LARGE SCALE GENOMIC DNA]</scope>
    <source>
        <strain evidence="3">FD-334 SS-4</strain>
    </source>
</reference>
<protein>
    <submittedName>
        <fullName evidence="2">Uncharacterized protein</fullName>
    </submittedName>
</protein>
<dbReference type="OrthoDB" id="3042819at2759"/>
<organism evidence="2 3">
    <name type="scientific">Hypholoma sublateritium (strain FD-334 SS-4)</name>
    <dbReference type="NCBI Taxonomy" id="945553"/>
    <lineage>
        <taxon>Eukaryota</taxon>
        <taxon>Fungi</taxon>
        <taxon>Dikarya</taxon>
        <taxon>Basidiomycota</taxon>
        <taxon>Agaricomycotina</taxon>
        <taxon>Agaricomycetes</taxon>
        <taxon>Agaricomycetidae</taxon>
        <taxon>Agaricales</taxon>
        <taxon>Agaricineae</taxon>
        <taxon>Strophariaceae</taxon>
        <taxon>Hypholoma</taxon>
    </lineage>
</organism>
<feature type="compositionally biased region" description="Low complexity" evidence="1">
    <location>
        <begin position="52"/>
        <end position="64"/>
    </location>
</feature>
<proteinExistence type="predicted"/>